<dbReference type="RefSeq" id="WP_132550273.1">
    <property type="nucleotide sequence ID" value="NZ_SMAA01000011.1"/>
</dbReference>
<sequence length="306" mass="34450">MLTDATLCYIENASKQQQQLILRALGKLPIEAIEITAPVWENIADMKNLPQKKYILRINNYKAIRYYKGFYRYVVTAQEPAAEGQLAEQPMYASTGVKCSVRVVGLSRKTVPDMEKTFSQWRKAKRDISFEPLNSLYQATALAFAWHNYGGQSVSTFCGIANHAPLEEILLTDYLAGNMAAIKGFNFTILKKTLEAITDTSIPANKPILGNAIFAVESGIHVDGIMKDPQLYEPYPPELIHAKRHIVLGCTSGRKSIEAKLRELKLNCCKIDTAFILDKVKEKSRSLCRSITDKEFYDLVEMMGRV</sequence>
<dbReference type="Pfam" id="PF22617">
    <property type="entry name" value="HCS_D2"/>
    <property type="match status" value="1"/>
</dbReference>
<dbReference type="AlphaFoldDB" id="A0A4R3K5V8"/>
<accession>A0A4R3K5V8</accession>
<evidence type="ECO:0000256" key="1">
    <source>
        <dbReference type="ARBA" id="ARBA00022679"/>
    </source>
</evidence>
<dbReference type="OrthoDB" id="503431at2"/>
<feature type="domain" description="2-isopropylmalate synthase/homocitrate synthase post-catalytic" evidence="2">
    <location>
        <begin position="208"/>
        <end position="283"/>
    </location>
</feature>
<reference evidence="3 4" key="1">
    <citation type="submission" date="2019-03" db="EMBL/GenBank/DDBJ databases">
        <title>Genomic Encyclopedia of Type Strains, Phase IV (KMG-IV): sequencing the most valuable type-strain genomes for metagenomic binning, comparative biology and taxonomic classification.</title>
        <authorList>
            <person name="Goeker M."/>
        </authorList>
    </citation>
    <scope>NUCLEOTIDE SEQUENCE [LARGE SCALE GENOMIC DNA]</scope>
    <source>
        <strain evidence="3 4">DSM 20467</strain>
    </source>
</reference>
<comment type="caution">
    <text evidence="3">The sequence shown here is derived from an EMBL/GenBank/DDBJ whole genome shotgun (WGS) entry which is preliminary data.</text>
</comment>
<evidence type="ECO:0000313" key="3">
    <source>
        <dbReference type="EMBL" id="TCS78206.1"/>
    </source>
</evidence>
<protein>
    <submittedName>
        <fullName evidence="3">Homocitrate synthase NifV</fullName>
    </submittedName>
</protein>
<dbReference type="PANTHER" id="PTHR42880:SF1">
    <property type="entry name" value="ISOPROPYLMALATE_HOMOCITRATE_CITRAMALATE SYNTHASE FAMILY PROTEIN"/>
    <property type="match status" value="1"/>
</dbReference>
<dbReference type="Gene3D" id="1.10.238.260">
    <property type="match status" value="1"/>
</dbReference>
<dbReference type="InterPro" id="IPR054691">
    <property type="entry name" value="LeuA/HCS_post-cat"/>
</dbReference>
<keyword evidence="1" id="KW-0808">Transferase</keyword>
<name>A0A4R3K5V8_9FIRM</name>
<evidence type="ECO:0000313" key="4">
    <source>
        <dbReference type="Proteomes" id="UP000295188"/>
    </source>
</evidence>
<keyword evidence="4" id="KW-1185">Reference proteome</keyword>
<dbReference type="Proteomes" id="UP000295188">
    <property type="component" value="Unassembled WGS sequence"/>
</dbReference>
<dbReference type="PANTHER" id="PTHR42880">
    <property type="entry name" value="HOMOCITRATE SYNTHASE"/>
    <property type="match status" value="1"/>
</dbReference>
<gene>
    <name evidence="3" type="ORF">EDC37_11171</name>
</gene>
<evidence type="ECO:0000259" key="2">
    <source>
        <dbReference type="Pfam" id="PF22617"/>
    </source>
</evidence>
<dbReference type="GO" id="GO:0016740">
    <property type="term" value="F:transferase activity"/>
    <property type="evidence" value="ECO:0007669"/>
    <property type="project" value="UniProtKB-KW"/>
</dbReference>
<organism evidence="3 4">
    <name type="scientific">Pectinatus cerevisiiphilus</name>
    <dbReference type="NCBI Taxonomy" id="86956"/>
    <lineage>
        <taxon>Bacteria</taxon>
        <taxon>Bacillati</taxon>
        <taxon>Bacillota</taxon>
        <taxon>Negativicutes</taxon>
        <taxon>Selenomonadales</taxon>
        <taxon>Selenomonadaceae</taxon>
        <taxon>Pectinatus</taxon>
    </lineage>
</organism>
<proteinExistence type="predicted"/>
<dbReference type="EMBL" id="SMAA01000011">
    <property type="protein sequence ID" value="TCS78206.1"/>
    <property type="molecule type" value="Genomic_DNA"/>
</dbReference>